<dbReference type="Proteomes" id="UP000886998">
    <property type="component" value="Unassembled WGS sequence"/>
</dbReference>
<gene>
    <name evidence="1" type="ORF">TNIN_379641</name>
</gene>
<sequence>MTPFPSNSSVVYFRSLAPQNRCHPLLNYKHPHSSIPHPKSRFLMTPKTFPRIFVSDKYPVYELETLLFEGSFSYRVLWKEASARRVWNMKGKEFN</sequence>
<comment type="caution">
    <text evidence="1">The sequence shown here is derived from an EMBL/GenBank/DDBJ whole genome shotgun (WGS) entry which is preliminary data.</text>
</comment>
<organism evidence="1 2">
    <name type="scientific">Trichonephila inaurata madagascariensis</name>
    <dbReference type="NCBI Taxonomy" id="2747483"/>
    <lineage>
        <taxon>Eukaryota</taxon>
        <taxon>Metazoa</taxon>
        <taxon>Ecdysozoa</taxon>
        <taxon>Arthropoda</taxon>
        <taxon>Chelicerata</taxon>
        <taxon>Arachnida</taxon>
        <taxon>Araneae</taxon>
        <taxon>Araneomorphae</taxon>
        <taxon>Entelegynae</taxon>
        <taxon>Araneoidea</taxon>
        <taxon>Nephilidae</taxon>
        <taxon>Trichonephila</taxon>
        <taxon>Trichonephila inaurata</taxon>
    </lineage>
</organism>
<dbReference type="EMBL" id="BMAV01018220">
    <property type="protein sequence ID" value="GFY70400.1"/>
    <property type="molecule type" value="Genomic_DNA"/>
</dbReference>
<protein>
    <submittedName>
        <fullName evidence="1">Uncharacterized protein</fullName>
    </submittedName>
</protein>
<reference evidence="1" key="1">
    <citation type="submission" date="2020-08" db="EMBL/GenBank/DDBJ databases">
        <title>Multicomponent nature underlies the extraordinary mechanical properties of spider dragline silk.</title>
        <authorList>
            <person name="Kono N."/>
            <person name="Nakamura H."/>
            <person name="Mori M."/>
            <person name="Yoshida Y."/>
            <person name="Ohtoshi R."/>
            <person name="Malay A.D."/>
            <person name="Moran D.A.P."/>
            <person name="Tomita M."/>
            <person name="Numata K."/>
            <person name="Arakawa K."/>
        </authorList>
    </citation>
    <scope>NUCLEOTIDE SEQUENCE</scope>
</reference>
<evidence type="ECO:0000313" key="2">
    <source>
        <dbReference type="Proteomes" id="UP000886998"/>
    </source>
</evidence>
<keyword evidence="2" id="KW-1185">Reference proteome</keyword>
<proteinExistence type="predicted"/>
<name>A0A8X7CLT1_9ARAC</name>
<evidence type="ECO:0000313" key="1">
    <source>
        <dbReference type="EMBL" id="GFY70400.1"/>
    </source>
</evidence>
<accession>A0A8X7CLT1</accession>
<dbReference type="AlphaFoldDB" id="A0A8X7CLT1"/>